<evidence type="ECO:0000313" key="1">
    <source>
        <dbReference type="Proteomes" id="UP000887565"/>
    </source>
</evidence>
<sequence length="157" mass="18959">MSIVNLAPLLRQKSAALINQIRNHVRYPPHTLHIRFDPTDGRKIPCKDVLDRFKRLNCGLWIRGKPGRYKKRYMKDEPFLTESLKHETTKLNECQMMDKVMNRFWVRPKYYIEDPYEAYHVRHGLSTPRVGYDNRLSRERSKILLEDTVTDQYFYDR</sequence>
<dbReference type="WBParaSite" id="nRc.2.0.1.t43163-RA">
    <property type="protein sequence ID" value="nRc.2.0.1.t43163-RA"/>
    <property type="gene ID" value="nRc.2.0.1.g43163"/>
</dbReference>
<dbReference type="OMA" id="ARIPHWE"/>
<dbReference type="AlphaFoldDB" id="A0A915L073"/>
<dbReference type="GO" id="GO:1990904">
    <property type="term" value="C:ribonucleoprotein complex"/>
    <property type="evidence" value="ECO:0007669"/>
    <property type="project" value="UniProtKB-KW"/>
</dbReference>
<evidence type="ECO:0000313" key="2">
    <source>
        <dbReference type="WBParaSite" id="nRc.2.0.1.t43163-RA"/>
    </source>
</evidence>
<dbReference type="GO" id="GO:0005739">
    <property type="term" value="C:mitochondrion"/>
    <property type="evidence" value="ECO:0007669"/>
    <property type="project" value="UniProtKB-SubCell"/>
</dbReference>
<protein>
    <submittedName>
        <fullName evidence="2">Large ribosomal subunit protein bL35m</fullName>
    </submittedName>
</protein>
<dbReference type="PANTHER" id="PTHR15909">
    <property type="entry name" value="39S RIBOSOMAL PROTEIN L35, MITOCHONDRIAL"/>
    <property type="match status" value="1"/>
</dbReference>
<accession>A0A915L073</accession>
<dbReference type="PANTHER" id="PTHR15909:SF0">
    <property type="entry name" value="LARGE RIBOSOMAL SUBUNIT PROTEIN BL35M"/>
    <property type="match status" value="1"/>
</dbReference>
<dbReference type="Proteomes" id="UP000887565">
    <property type="component" value="Unplaced"/>
</dbReference>
<organism evidence="1 2">
    <name type="scientific">Romanomermis culicivorax</name>
    <name type="common">Nematode worm</name>
    <dbReference type="NCBI Taxonomy" id="13658"/>
    <lineage>
        <taxon>Eukaryota</taxon>
        <taxon>Metazoa</taxon>
        <taxon>Ecdysozoa</taxon>
        <taxon>Nematoda</taxon>
        <taxon>Enoplea</taxon>
        <taxon>Dorylaimia</taxon>
        <taxon>Mermithida</taxon>
        <taxon>Mermithoidea</taxon>
        <taxon>Mermithidae</taxon>
        <taxon>Romanomermis</taxon>
    </lineage>
</organism>
<proteinExistence type="predicted"/>
<keyword evidence="1" id="KW-1185">Reference proteome</keyword>
<name>A0A915L073_ROMCU</name>
<reference evidence="2" key="1">
    <citation type="submission" date="2022-11" db="UniProtKB">
        <authorList>
            <consortium name="WormBaseParasite"/>
        </authorList>
    </citation>
    <scope>IDENTIFICATION</scope>
</reference>
<dbReference type="GO" id="GO:0005840">
    <property type="term" value="C:ribosome"/>
    <property type="evidence" value="ECO:0007669"/>
    <property type="project" value="UniProtKB-KW"/>
</dbReference>
<dbReference type="InterPro" id="IPR019338">
    <property type="entry name" value="Ribosomal_bL35m"/>
</dbReference>